<keyword evidence="4" id="KW-0489">Methyltransferase</keyword>
<dbReference type="GO" id="GO:0046872">
    <property type="term" value="F:metal ion binding"/>
    <property type="evidence" value="ECO:0007669"/>
    <property type="project" value="UniProtKB-KW"/>
</dbReference>
<dbReference type="GO" id="GO:0031419">
    <property type="term" value="F:cobalamin binding"/>
    <property type="evidence" value="ECO:0007669"/>
    <property type="project" value="InterPro"/>
</dbReference>
<evidence type="ECO:0000256" key="2">
    <source>
        <dbReference type="ARBA" id="ARBA00023285"/>
    </source>
</evidence>
<dbReference type="GO" id="GO:0032259">
    <property type="term" value="P:methylation"/>
    <property type="evidence" value="ECO:0007669"/>
    <property type="project" value="UniProtKB-KW"/>
</dbReference>
<feature type="domain" description="B12-binding" evidence="3">
    <location>
        <begin position="95"/>
        <end position="225"/>
    </location>
</feature>
<dbReference type="SUPFAM" id="SSF47644">
    <property type="entry name" value="Methionine synthase domain"/>
    <property type="match status" value="1"/>
</dbReference>
<reference evidence="4" key="1">
    <citation type="journal article" date="2015" name="Proc. Natl. Acad. Sci. U.S.A.">
        <title>Networks of energetic and metabolic interactions define dynamics in microbial communities.</title>
        <authorList>
            <person name="Embree M."/>
            <person name="Liu J.K."/>
            <person name="Al-Bassam M.M."/>
            <person name="Zengler K."/>
        </authorList>
    </citation>
    <scope>NUCLEOTIDE SEQUENCE</scope>
</reference>
<dbReference type="EMBL" id="LNQE01000941">
    <property type="protein sequence ID" value="KUG22786.1"/>
    <property type="molecule type" value="Genomic_DNA"/>
</dbReference>
<comment type="caution">
    <text evidence="4">The sequence shown here is derived from an EMBL/GenBank/DDBJ whole genome shotgun (WGS) entry which is preliminary data.</text>
</comment>
<evidence type="ECO:0000259" key="3">
    <source>
        <dbReference type="PROSITE" id="PS51332"/>
    </source>
</evidence>
<dbReference type="AlphaFoldDB" id="A0A0W8FPX1"/>
<dbReference type="Pfam" id="PF02310">
    <property type="entry name" value="B12-binding"/>
    <property type="match status" value="1"/>
</dbReference>
<dbReference type="Gene3D" id="3.40.50.280">
    <property type="entry name" value="Cobalamin-binding domain"/>
    <property type="match status" value="1"/>
</dbReference>
<dbReference type="InterPro" id="IPR036594">
    <property type="entry name" value="Meth_synthase_dom"/>
</dbReference>
<dbReference type="GO" id="GO:0008705">
    <property type="term" value="F:methionine synthase activity"/>
    <property type="evidence" value="ECO:0007669"/>
    <property type="project" value="TreeGrafter"/>
</dbReference>
<dbReference type="GO" id="GO:0046653">
    <property type="term" value="P:tetrahydrofolate metabolic process"/>
    <property type="evidence" value="ECO:0007669"/>
    <property type="project" value="TreeGrafter"/>
</dbReference>
<protein>
    <submittedName>
        <fullName evidence="4">Corrinoid methyltransferase protein</fullName>
    </submittedName>
</protein>
<name>A0A0W8FPX1_9ZZZZ</name>
<evidence type="ECO:0000313" key="4">
    <source>
        <dbReference type="EMBL" id="KUG22786.1"/>
    </source>
</evidence>
<dbReference type="GO" id="GO:0050667">
    <property type="term" value="P:homocysteine metabolic process"/>
    <property type="evidence" value="ECO:0007669"/>
    <property type="project" value="TreeGrafter"/>
</dbReference>
<gene>
    <name evidence="4" type="ORF">ASZ90_007483</name>
</gene>
<dbReference type="PANTHER" id="PTHR45833:SF1">
    <property type="entry name" value="METHIONINE SYNTHASE"/>
    <property type="match status" value="1"/>
</dbReference>
<dbReference type="PROSITE" id="PS51332">
    <property type="entry name" value="B12_BINDING"/>
    <property type="match status" value="1"/>
</dbReference>
<dbReference type="InterPro" id="IPR006158">
    <property type="entry name" value="Cobalamin-bd"/>
</dbReference>
<dbReference type="SUPFAM" id="SSF52242">
    <property type="entry name" value="Cobalamin (vitamin B12)-binding domain"/>
    <property type="match status" value="1"/>
</dbReference>
<dbReference type="Gene3D" id="1.10.1240.10">
    <property type="entry name" value="Methionine synthase domain"/>
    <property type="match status" value="1"/>
</dbReference>
<dbReference type="InterPro" id="IPR050554">
    <property type="entry name" value="Met_Synthase/Corrinoid"/>
</dbReference>
<sequence length="225" mass="24650">MNTENNILQKLEESVSSKDIESVSRAASLIDMQSCSPTEIINALSRGIEKAREYFKNGIFSIPDLLVAIDAYRRGVNYLKEISPNPISRKEEDEKPRVVIGVVEGDVHDMGKNIVAAVLEACGYQVYDLGRNVANASFLEAIRTTNADILALSAMMSTPLANMRMLIEMAKTMYPRTAIIVGGAPFDADLARRMGADGYAENAITAPDETNKLLISFSSDKKLIK</sequence>
<evidence type="ECO:0000256" key="1">
    <source>
        <dbReference type="ARBA" id="ARBA00022723"/>
    </source>
</evidence>
<dbReference type="GO" id="GO:0005829">
    <property type="term" value="C:cytosol"/>
    <property type="evidence" value="ECO:0007669"/>
    <property type="project" value="TreeGrafter"/>
</dbReference>
<accession>A0A0W8FPX1</accession>
<keyword evidence="2" id="KW-0170">Cobalt</keyword>
<keyword evidence="1" id="KW-0479">Metal-binding</keyword>
<keyword evidence="4" id="KW-0808">Transferase</keyword>
<organism evidence="4">
    <name type="scientific">hydrocarbon metagenome</name>
    <dbReference type="NCBI Taxonomy" id="938273"/>
    <lineage>
        <taxon>unclassified sequences</taxon>
        <taxon>metagenomes</taxon>
        <taxon>ecological metagenomes</taxon>
    </lineage>
</organism>
<dbReference type="PANTHER" id="PTHR45833">
    <property type="entry name" value="METHIONINE SYNTHASE"/>
    <property type="match status" value="1"/>
</dbReference>
<proteinExistence type="predicted"/>
<dbReference type="InterPro" id="IPR036724">
    <property type="entry name" value="Cobalamin-bd_sf"/>
</dbReference>